<keyword evidence="5" id="KW-0539">Nucleus</keyword>
<evidence type="ECO:0000313" key="8">
    <source>
        <dbReference type="EMBL" id="AES59521.2"/>
    </source>
</evidence>
<evidence type="ECO:0000313" key="11">
    <source>
        <dbReference type="Proteomes" id="UP000002051"/>
    </source>
</evidence>
<evidence type="ECO:0000313" key="9">
    <source>
        <dbReference type="EMBL" id="RHN77373.1"/>
    </source>
</evidence>
<dbReference type="InterPro" id="IPR044837">
    <property type="entry name" value="REM16-like"/>
</dbReference>
<dbReference type="STRING" id="3880.G7I4K4"/>
<organism evidence="8 11">
    <name type="scientific">Medicago truncatula</name>
    <name type="common">Barrel medic</name>
    <name type="synonym">Medicago tribuloides</name>
    <dbReference type="NCBI Taxonomy" id="3880"/>
    <lineage>
        <taxon>Eukaryota</taxon>
        <taxon>Viridiplantae</taxon>
        <taxon>Streptophyta</taxon>
        <taxon>Embryophyta</taxon>
        <taxon>Tracheophyta</taxon>
        <taxon>Spermatophyta</taxon>
        <taxon>Magnoliopsida</taxon>
        <taxon>eudicotyledons</taxon>
        <taxon>Gunneridae</taxon>
        <taxon>Pentapetalae</taxon>
        <taxon>rosids</taxon>
        <taxon>fabids</taxon>
        <taxon>Fabales</taxon>
        <taxon>Fabaceae</taxon>
        <taxon>Papilionoideae</taxon>
        <taxon>50 kb inversion clade</taxon>
        <taxon>NPAAA clade</taxon>
        <taxon>Hologalegina</taxon>
        <taxon>IRL clade</taxon>
        <taxon>Trifolieae</taxon>
        <taxon>Medicago</taxon>
    </lineage>
</organism>
<feature type="domain" description="TF-B3" evidence="7">
    <location>
        <begin position="730"/>
        <end position="827"/>
    </location>
</feature>
<dbReference type="KEGG" id="mtr:11411561"/>
<keyword evidence="11" id="KW-1185">Reference proteome</keyword>
<proteinExistence type="predicted"/>
<dbReference type="SUPFAM" id="SSF101936">
    <property type="entry name" value="DNA-binding pseudobarrel domain"/>
    <property type="match status" value="4"/>
</dbReference>
<evidence type="ECO:0000256" key="3">
    <source>
        <dbReference type="ARBA" id="ARBA00023125"/>
    </source>
</evidence>
<dbReference type="Gramene" id="rna820">
    <property type="protein sequence ID" value="RHN77373.1"/>
    <property type="gene ID" value="gene820"/>
</dbReference>
<dbReference type="OrthoDB" id="1388301at2759"/>
<feature type="domain" description="TF-B3" evidence="7">
    <location>
        <begin position="24"/>
        <end position="117"/>
    </location>
</feature>
<feature type="domain" description="TF-B3" evidence="7">
    <location>
        <begin position="506"/>
        <end position="602"/>
    </location>
</feature>
<dbReference type="Proteomes" id="UP000265566">
    <property type="component" value="Chromosome 1"/>
</dbReference>
<reference evidence="8 11" key="1">
    <citation type="journal article" date="2011" name="Nature">
        <title>The Medicago genome provides insight into the evolution of rhizobial symbioses.</title>
        <authorList>
            <person name="Young N.D."/>
            <person name="Debelle F."/>
            <person name="Oldroyd G.E."/>
            <person name="Geurts R."/>
            <person name="Cannon S.B."/>
            <person name="Udvardi M.K."/>
            <person name="Benedito V.A."/>
            <person name="Mayer K.F."/>
            <person name="Gouzy J."/>
            <person name="Schoof H."/>
            <person name="Van de Peer Y."/>
            <person name="Proost S."/>
            <person name="Cook D.R."/>
            <person name="Meyers B.C."/>
            <person name="Spannagl M."/>
            <person name="Cheung F."/>
            <person name="De Mita S."/>
            <person name="Krishnakumar V."/>
            <person name="Gundlach H."/>
            <person name="Zhou S."/>
            <person name="Mudge J."/>
            <person name="Bharti A.K."/>
            <person name="Murray J.D."/>
            <person name="Naoumkina M.A."/>
            <person name="Rosen B."/>
            <person name="Silverstein K.A."/>
            <person name="Tang H."/>
            <person name="Rombauts S."/>
            <person name="Zhao P.X."/>
            <person name="Zhou P."/>
            <person name="Barbe V."/>
            <person name="Bardou P."/>
            <person name="Bechner M."/>
            <person name="Bellec A."/>
            <person name="Berger A."/>
            <person name="Berges H."/>
            <person name="Bidwell S."/>
            <person name="Bisseling T."/>
            <person name="Choisne N."/>
            <person name="Couloux A."/>
            <person name="Denny R."/>
            <person name="Deshpande S."/>
            <person name="Dai X."/>
            <person name="Doyle J.J."/>
            <person name="Dudez A.M."/>
            <person name="Farmer A.D."/>
            <person name="Fouteau S."/>
            <person name="Franken C."/>
            <person name="Gibelin C."/>
            <person name="Gish J."/>
            <person name="Goldstein S."/>
            <person name="Gonzalez A.J."/>
            <person name="Green P.J."/>
            <person name="Hallab A."/>
            <person name="Hartog M."/>
            <person name="Hua A."/>
            <person name="Humphray S.J."/>
            <person name="Jeong D.H."/>
            <person name="Jing Y."/>
            <person name="Jocker A."/>
            <person name="Kenton S.M."/>
            <person name="Kim D.J."/>
            <person name="Klee K."/>
            <person name="Lai H."/>
            <person name="Lang C."/>
            <person name="Lin S."/>
            <person name="Macmil S.L."/>
            <person name="Magdelenat G."/>
            <person name="Matthews L."/>
            <person name="McCorrison J."/>
            <person name="Monaghan E.L."/>
            <person name="Mun J.H."/>
            <person name="Najar F.Z."/>
            <person name="Nicholson C."/>
            <person name="Noirot C."/>
            <person name="O'Bleness M."/>
            <person name="Paule C.R."/>
            <person name="Poulain J."/>
            <person name="Prion F."/>
            <person name="Qin B."/>
            <person name="Qu C."/>
            <person name="Retzel E.F."/>
            <person name="Riddle C."/>
            <person name="Sallet E."/>
            <person name="Samain S."/>
            <person name="Samson N."/>
            <person name="Sanders I."/>
            <person name="Saurat O."/>
            <person name="Scarpelli C."/>
            <person name="Schiex T."/>
            <person name="Segurens B."/>
            <person name="Severin A.J."/>
            <person name="Sherrier D.J."/>
            <person name="Shi R."/>
            <person name="Sims S."/>
            <person name="Singer S.R."/>
            <person name="Sinharoy S."/>
            <person name="Sterck L."/>
            <person name="Viollet A."/>
            <person name="Wang B.B."/>
            <person name="Wang K."/>
            <person name="Wang M."/>
            <person name="Wang X."/>
            <person name="Warfsmann J."/>
            <person name="Weissenbach J."/>
            <person name="White D.D."/>
            <person name="White J.D."/>
            <person name="Wiley G.B."/>
            <person name="Wincker P."/>
            <person name="Xing Y."/>
            <person name="Yang L."/>
            <person name="Yao Z."/>
            <person name="Ying F."/>
            <person name="Zhai J."/>
            <person name="Zhou L."/>
            <person name="Zuber A."/>
            <person name="Denarie J."/>
            <person name="Dixon R.A."/>
            <person name="May G.D."/>
            <person name="Schwartz D.C."/>
            <person name="Rogers J."/>
            <person name="Quetier F."/>
            <person name="Town C.D."/>
            <person name="Roe B.A."/>
        </authorList>
    </citation>
    <scope>NUCLEOTIDE SEQUENCE [LARGE SCALE GENOMIC DNA]</scope>
    <source>
        <strain evidence="8">A17</strain>
        <strain evidence="10 11">cv. Jemalong A17</strain>
    </source>
</reference>
<reference evidence="9" key="5">
    <citation type="journal article" date="2018" name="Nat. Plants">
        <title>Whole-genome landscape of Medicago truncatula symbiotic genes.</title>
        <authorList>
            <person name="Pecrix Y."/>
            <person name="Gamas P."/>
            <person name="Carrere S."/>
        </authorList>
    </citation>
    <scope>NUCLEOTIDE SEQUENCE</scope>
    <source>
        <tissue evidence="9">Leaves</tissue>
    </source>
</reference>
<dbReference type="PROSITE" id="PS50863">
    <property type="entry name" value="B3"/>
    <property type="match status" value="4"/>
</dbReference>
<keyword evidence="2" id="KW-0805">Transcription regulation</keyword>
<feature type="compositionally biased region" description="Basic residues" evidence="6">
    <location>
        <begin position="682"/>
        <end position="693"/>
    </location>
</feature>
<evidence type="ECO:0000256" key="6">
    <source>
        <dbReference type="SAM" id="MobiDB-lite"/>
    </source>
</evidence>
<dbReference type="GO" id="GO:0005634">
    <property type="term" value="C:nucleus"/>
    <property type="evidence" value="ECO:0007669"/>
    <property type="project" value="UniProtKB-SubCell"/>
</dbReference>
<dbReference type="CDD" id="cd10017">
    <property type="entry name" value="B3_DNA"/>
    <property type="match status" value="4"/>
</dbReference>
<dbReference type="SMR" id="G7I4K4"/>
<dbReference type="EMBL" id="PSQE01000001">
    <property type="protein sequence ID" value="RHN77373.1"/>
    <property type="molecule type" value="Genomic_DNA"/>
</dbReference>
<dbReference type="HOGENOM" id="CLU_015069_8_1_1"/>
<keyword evidence="3" id="KW-0238">DNA-binding</keyword>
<dbReference type="InterPro" id="IPR015300">
    <property type="entry name" value="DNA-bd_pseudobarrel_sf"/>
</dbReference>
<dbReference type="SMART" id="SM01019">
    <property type="entry name" value="B3"/>
    <property type="match status" value="4"/>
</dbReference>
<evidence type="ECO:0000256" key="1">
    <source>
        <dbReference type="ARBA" id="ARBA00004123"/>
    </source>
</evidence>
<evidence type="ECO:0000259" key="7">
    <source>
        <dbReference type="PROSITE" id="PS50863"/>
    </source>
</evidence>
<reference evidence="10" key="3">
    <citation type="submission" date="2015-04" db="UniProtKB">
        <authorList>
            <consortium name="EnsemblPlants"/>
        </authorList>
    </citation>
    <scope>IDENTIFICATION</scope>
    <source>
        <strain evidence="10">cv. Jemalong A17</strain>
    </source>
</reference>
<comment type="subcellular location">
    <subcellularLocation>
        <location evidence="1">Nucleus</location>
    </subcellularLocation>
</comment>
<evidence type="ECO:0000313" key="10">
    <source>
        <dbReference type="EnsemblPlants" id="AES59521"/>
    </source>
</evidence>
<evidence type="ECO:0000256" key="2">
    <source>
        <dbReference type="ARBA" id="ARBA00023015"/>
    </source>
</evidence>
<sequence>MGGAGGSSKSWEKEIYWTHFQFIHFIQFLQTTTDFQQQLALPKTFSDNLKKKLPGNVTLKGPSGVVWNVGLTARDDTIYFTNGWQRFVKDHSLKENDFLVFKYNGESLFEVLIFHGDSFCEKAASYFVGKCGQAHTEQVCNKGKSSNNSVEEVSTPSNGSVECSLPEKSWEEDIYWTHFQFIHFTQLLPEDFKQQLALPKTFSDNLNKKLPENVTLKGPGGVAWKIGLITRDDTVYFLNGWQRFVNDHSLKDNDFLVFNYNGESHFDVLIFDGESFCEKEASYFVGKCSHTQTELGGSKANETNNSIEEVNTASSDGGVECGLYEKFQDLNNIGTPLAVPVETTNEKTFNAGVESDSPELLIADTVTKTTAIQFPYQPTGKRSKRRRSSTSANCCWRALDRVAYNKQHSVTIAVPSQTTGQKTKKPVNEVTPGRSMKRGRQAKTATSGERSIDWVACNKENSEAANLNRSGKADGHDILSGASLSKLSPHAEKEIAQSFTSSFPYFVKIMKTFNVERPRILNIPYEFSKDHLPNCKIKITLHNLKGEQWTVNSVPRTRLHASHILCGGWLNFVRGNSLKIGDVCIFELIGECELRVRINEVGKDGLDSQVGKLACRLDVASHKTSRFMPKKHKISSKCCAEVDLLDKKLSEICQEAALSSELKKSVRASNTSKKAGLSPKSKASHKKPAVPRKHRIEDALSSQANDSLKMLFALDEQRVAEAFTSPFPYFVKIMKKFNVCGSYTLKIPCQFSTAHLPARNTEVTLRNSRGKCWTVNSVPYVQGETTIHTFCGGWNAFVRDNDINFGDTCIFELVSDYIMQVRISGVGKEGLDHQNGNVKLTS</sequence>
<protein>
    <submittedName>
        <fullName evidence="8">Plant-specific B3-DNA-binding domain protein</fullName>
    </submittedName>
    <submittedName>
        <fullName evidence="9">Putative transcription factor B3-Domain family</fullName>
    </submittedName>
</protein>
<dbReference type="InterPro" id="IPR003340">
    <property type="entry name" value="B3_DNA-bd"/>
</dbReference>
<accession>A0A0C3UK84</accession>
<name>G7I4K4_MEDTR</name>
<dbReference type="PANTHER" id="PTHR31391:SF106">
    <property type="entry name" value="B3 DOMAIN-CONTAINING PROTEIN OS01G0723500"/>
    <property type="match status" value="1"/>
</dbReference>
<dbReference type="EnsemblPlants" id="AES59521">
    <property type="protein sequence ID" value="AES59521"/>
    <property type="gene ID" value="MTR_1g021320"/>
</dbReference>
<reference evidence="8 11" key="2">
    <citation type="journal article" date="2014" name="BMC Genomics">
        <title>An improved genome release (version Mt4.0) for the model legume Medicago truncatula.</title>
        <authorList>
            <person name="Tang H."/>
            <person name="Krishnakumar V."/>
            <person name="Bidwell S."/>
            <person name="Rosen B."/>
            <person name="Chan A."/>
            <person name="Zhou S."/>
            <person name="Gentzbittel L."/>
            <person name="Childs K.L."/>
            <person name="Yandell M."/>
            <person name="Gundlach H."/>
            <person name="Mayer K.F."/>
            <person name="Schwartz D.C."/>
            <person name="Town C.D."/>
        </authorList>
    </citation>
    <scope>GENOME REANNOTATION</scope>
    <source>
        <strain evidence="8">A17</strain>
        <strain evidence="10 11">cv. Jemalong A17</strain>
    </source>
</reference>
<dbReference type="AlphaFoldDB" id="G7I4K4"/>
<dbReference type="Pfam" id="PF02362">
    <property type="entry name" value="B3"/>
    <property type="match status" value="4"/>
</dbReference>
<dbReference type="Gene3D" id="2.40.330.10">
    <property type="entry name" value="DNA-binding pseudobarrel domain"/>
    <property type="match status" value="4"/>
</dbReference>
<evidence type="ECO:0000256" key="5">
    <source>
        <dbReference type="ARBA" id="ARBA00023242"/>
    </source>
</evidence>
<accession>G7I4K4</accession>
<dbReference type="PaxDb" id="3880-AES59521"/>
<dbReference type="PANTHER" id="PTHR31391">
    <property type="entry name" value="B3 DOMAIN-CONTAINING PROTEIN OS11G0197600-RELATED"/>
    <property type="match status" value="1"/>
</dbReference>
<gene>
    <name evidence="10" type="primary">11411561</name>
    <name evidence="8" type="ordered locus">MTR_1g021320</name>
    <name evidence="9" type="ORF">MtrunA17_Chr1g0154101</name>
</gene>
<evidence type="ECO:0000256" key="4">
    <source>
        <dbReference type="ARBA" id="ARBA00023163"/>
    </source>
</evidence>
<feature type="domain" description="TF-B3" evidence="7">
    <location>
        <begin position="181"/>
        <end position="274"/>
    </location>
</feature>
<keyword evidence="4" id="KW-0804">Transcription</keyword>
<reference evidence="12" key="4">
    <citation type="journal article" date="2018" name="Nat. Plants">
        <title>Whole-genome landscape of Medicago truncatula symbiotic genes.</title>
        <authorList>
            <person name="Pecrix Y."/>
            <person name="Staton S.E."/>
            <person name="Sallet E."/>
            <person name="Lelandais-Briere C."/>
            <person name="Moreau S."/>
            <person name="Carrere S."/>
            <person name="Blein T."/>
            <person name="Jardinaud M.F."/>
            <person name="Latrasse D."/>
            <person name="Zouine M."/>
            <person name="Zahm M."/>
            <person name="Kreplak J."/>
            <person name="Mayjonade B."/>
            <person name="Satge C."/>
            <person name="Perez M."/>
            <person name="Cauet S."/>
            <person name="Marande W."/>
            <person name="Chantry-Darmon C."/>
            <person name="Lopez-Roques C."/>
            <person name="Bouchez O."/>
            <person name="Berard A."/>
            <person name="Debelle F."/>
            <person name="Munos S."/>
            <person name="Bendahmane A."/>
            <person name="Berges H."/>
            <person name="Niebel A."/>
            <person name="Buitink J."/>
            <person name="Frugier F."/>
            <person name="Benhamed M."/>
            <person name="Crespi M."/>
            <person name="Gouzy J."/>
            <person name="Gamas P."/>
        </authorList>
    </citation>
    <scope>NUCLEOTIDE SEQUENCE [LARGE SCALE GENOMIC DNA]</scope>
    <source>
        <strain evidence="12">cv. Jemalong A17</strain>
    </source>
</reference>
<feature type="region of interest" description="Disordered" evidence="6">
    <location>
        <begin position="413"/>
        <end position="445"/>
    </location>
</feature>
<dbReference type="EMBL" id="CM001217">
    <property type="protein sequence ID" value="AES59521.2"/>
    <property type="molecule type" value="Genomic_DNA"/>
</dbReference>
<dbReference type="Proteomes" id="UP000002051">
    <property type="component" value="Unassembled WGS sequence"/>
</dbReference>
<feature type="region of interest" description="Disordered" evidence="6">
    <location>
        <begin position="669"/>
        <end position="693"/>
    </location>
</feature>
<evidence type="ECO:0000313" key="12">
    <source>
        <dbReference type="Proteomes" id="UP000265566"/>
    </source>
</evidence>
<dbReference type="GO" id="GO:0003677">
    <property type="term" value="F:DNA binding"/>
    <property type="evidence" value="ECO:0007669"/>
    <property type="project" value="UniProtKB-KW"/>
</dbReference>